<organism evidence="1 2">
    <name type="scientific">phage Lak_Megaphage_RVC_JS4_GC31</name>
    <dbReference type="NCBI Taxonomy" id="3109228"/>
    <lineage>
        <taxon>Viruses</taxon>
        <taxon>Duplodnaviria</taxon>
        <taxon>Heunggongvirae</taxon>
        <taxon>Uroviricota</taxon>
        <taxon>Caudoviricetes</taxon>
        <taxon>Caudoviricetes code 15 clade</taxon>
    </lineage>
</organism>
<dbReference type="Proteomes" id="UP001349343">
    <property type="component" value="Segment"/>
</dbReference>
<protein>
    <submittedName>
        <fullName evidence="1">DNA methyltransferase</fullName>
    </submittedName>
</protein>
<reference evidence="1 2" key="1">
    <citation type="submission" date="2023-11" db="EMBL/GenBank/DDBJ databases">
        <authorList>
            <person name="Cook R."/>
            <person name="Crisci M."/>
            <person name="Pye H."/>
            <person name="Adriaenssens E."/>
            <person name="Santini J."/>
        </authorList>
    </citation>
    <scope>NUCLEOTIDE SEQUENCE [LARGE SCALE GENOMIC DNA]</scope>
    <source>
        <strain evidence="1">Lak_Megaphage_RVC_JS4_GC31</strain>
    </source>
</reference>
<sequence length="147" mass="17104">MVDDLIIMDKKRKDRRKDTAEVFTPFSLCKIMADKLSPEMWTDPTKTFLDNCCGNGQIILYIIDRKLDNGSTYIQAISTVFGLDIMDDNISECKQRIKGLLLRRCKDINMKKVDEILNHNIVKHDALQGWDYENWCPIIEPKCEALF</sequence>
<keyword evidence="1" id="KW-0808">Transferase</keyword>
<name>A0ABZ0Z1Y6_9CAUD</name>
<evidence type="ECO:0000313" key="2">
    <source>
        <dbReference type="Proteomes" id="UP001349343"/>
    </source>
</evidence>
<proteinExistence type="predicted"/>
<dbReference type="InterPro" id="IPR029063">
    <property type="entry name" value="SAM-dependent_MTases_sf"/>
</dbReference>
<dbReference type="GO" id="GO:0032259">
    <property type="term" value="P:methylation"/>
    <property type="evidence" value="ECO:0007669"/>
    <property type="project" value="UniProtKB-KW"/>
</dbReference>
<accession>A0ABZ0Z1Y6</accession>
<dbReference type="GO" id="GO:0008168">
    <property type="term" value="F:methyltransferase activity"/>
    <property type="evidence" value="ECO:0007669"/>
    <property type="project" value="UniProtKB-KW"/>
</dbReference>
<keyword evidence="1" id="KW-0489">Methyltransferase</keyword>
<dbReference type="SUPFAM" id="SSF53335">
    <property type="entry name" value="S-adenosyl-L-methionine-dependent methyltransferases"/>
    <property type="match status" value="1"/>
</dbReference>
<dbReference type="Gene3D" id="3.40.50.150">
    <property type="entry name" value="Vaccinia Virus protein VP39"/>
    <property type="match status" value="1"/>
</dbReference>
<evidence type="ECO:0000313" key="1">
    <source>
        <dbReference type="EMBL" id="WQJ53212.1"/>
    </source>
</evidence>
<keyword evidence="2" id="KW-1185">Reference proteome</keyword>
<dbReference type="EMBL" id="OR769222">
    <property type="protein sequence ID" value="WQJ53212.1"/>
    <property type="molecule type" value="Genomic_DNA"/>
</dbReference>